<feature type="transmembrane region" description="Helical" evidence="6">
    <location>
        <begin position="133"/>
        <end position="155"/>
    </location>
</feature>
<evidence type="ECO:0000259" key="7">
    <source>
        <dbReference type="Pfam" id="PF03600"/>
    </source>
</evidence>
<dbReference type="EMBL" id="MHCD01000040">
    <property type="protein sequence ID" value="OGY13186.1"/>
    <property type="molecule type" value="Genomic_DNA"/>
</dbReference>
<reference evidence="8 9" key="1">
    <citation type="journal article" date="2016" name="Nat. Commun.">
        <title>Thousands of microbial genomes shed light on interconnected biogeochemical processes in an aquifer system.</title>
        <authorList>
            <person name="Anantharaman K."/>
            <person name="Brown C.T."/>
            <person name="Hug L.A."/>
            <person name="Sharon I."/>
            <person name="Castelle C.J."/>
            <person name="Probst A.J."/>
            <person name="Thomas B.C."/>
            <person name="Singh A."/>
            <person name="Wilkins M.J."/>
            <person name="Karaoz U."/>
            <person name="Brodie E.L."/>
            <person name="Williams K.H."/>
            <person name="Hubbard S.S."/>
            <person name="Banfield J.F."/>
        </authorList>
    </citation>
    <scope>NUCLEOTIDE SEQUENCE [LARGE SCALE GENOMIC DNA]</scope>
</reference>
<dbReference type="GO" id="GO:0055085">
    <property type="term" value="P:transmembrane transport"/>
    <property type="evidence" value="ECO:0007669"/>
    <property type="project" value="InterPro"/>
</dbReference>
<comment type="caution">
    <text evidence="8">The sequence shown here is derived from an EMBL/GenBank/DDBJ whole genome shotgun (WGS) entry which is preliminary data.</text>
</comment>
<feature type="transmembrane region" description="Helical" evidence="6">
    <location>
        <begin position="336"/>
        <end position="359"/>
    </location>
</feature>
<dbReference type="InterPro" id="IPR004680">
    <property type="entry name" value="Cit_transptr-like_dom"/>
</dbReference>
<feature type="transmembrane region" description="Helical" evidence="6">
    <location>
        <begin position="57"/>
        <end position="74"/>
    </location>
</feature>
<dbReference type="AlphaFoldDB" id="A0A1G1VD46"/>
<dbReference type="Pfam" id="PF03600">
    <property type="entry name" value="CitMHS"/>
    <property type="match status" value="1"/>
</dbReference>
<name>A0A1G1VD46_9BACT</name>
<feature type="transmembrane region" description="Helical" evidence="6">
    <location>
        <begin position="188"/>
        <end position="206"/>
    </location>
</feature>
<keyword evidence="3 6" id="KW-0812">Transmembrane</keyword>
<evidence type="ECO:0000256" key="6">
    <source>
        <dbReference type="SAM" id="Phobius"/>
    </source>
</evidence>
<feature type="transmembrane region" description="Helical" evidence="6">
    <location>
        <begin position="366"/>
        <end position="393"/>
    </location>
</feature>
<evidence type="ECO:0000256" key="1">
    <source>
        <dbReference type="ARBA" id="ARBA00004141"/>
    </source>
</evidence>
<feature type="transmembrane region" description="Helical" evidence="6">
    <location>
        <begin position="242"/>
        <end position="260"/>
    </location>
</feature>
<sequence length="436" mass="47323">MSIETILLIVVILSGFGLMTARKLSQEVAVPLVAFIAIILAGPDEGLRSLEGGFKEFAKVGLLFTAVAIPAYMLQESNLFNLLGTRIGAMIGSLNLKFKVDIILLVSFISVFTTYVMAALFHNTTSILVNSYIIYVLAKAYKLPAVFMLSAALVASNLGGFSTRWGDTPNIIESRVWGLTHMDFFKEILPVNILLVFILAFVAYFLTKRMVGNNHNVSRIKLAHSMIKFKTEGRFMSVDNKLVTFGITALLIAVVGPLFFPLYEVPLSAVGIIVALLGTPNAGRTKTLYALGIETYFTLISIFVLAQVFGHSAIGIGKLIESFLQTNTSNIYSVLALSYLGTLSTEAASWASATAPLIFKLFPTHLGAWALGAGICAGSSALITAASAGIILAHQTSTFEKDSRVDFATYIKFGIPFSLFMLLFYAIVLPLYIRLF</sequence>
<dbReference type="Proteomes" id="UP000177685">
    <property type="component" value="Unassembled WGS sequence"/>
</dbReference>
<proteinExistence type="predicted"/>
<gene>
    <name evidence="8" type="ORF">A3A58_02040</name>
</gene>
<accession>A0A1G1VD46</accession>
<evidence type="ECO:0000256" key="4">
    <source>
        <dbReference type="ARBA" id="ARBA00022989"/>
    </source>
</evidence>
<feature type="transmembrane region" description="Helical" evidence="6">
    <location>
        <begin position="413"/>
        <end position="433"/>
    </location>
</feature>
<evidence type="ECO:0000256" key="3">
    <source>
        <dbReference type="ARBA" id="ARBA00022692"/>
    </source>
</evidence>
<evidence type="ECO:0000313" key="9">
    <source>
        <dbReference type="Proteomes" id="UP000177685"/>
    </source>
</evidence>
<feature type="transmembrane region" description="Helical" evidence="6">
    <location>
        <begin position="5"/>
        <end position="22"/>
    </location>
</feature>
<protein>
    <recommendedName>
        <fullName evidence="7">Citrate transporter-like domain-containing protein</fullName>
    </recommendedName>
</protein>
<feature type="domain" description="Citrate transporter-like" evidence="7">
    <location>
        <begin position="7"/>
        <end position="366"/>
    </location>
</feature>
<keyword evidence="4 6" id="KW-1133">Transmembrane helix</keyword>
<keyword evidence="5 6" id="KW-0472">Membrane</keyword>
<feature type="transmembrane region" description="Helical" evidence="6">
    <location>
        <begin position="28"/>
        <end position="45"/>
    </location>
</feature>
<dbReference type="GO" id="GO:0016020">
    <property type="term" value="C:membrane"/>
    <property type="evidence" value="ECO:0007669"/>
    <property type="project" value="UniProtKB-SubCell"/>
</dbReference>
<evidence type="ECO:0000256" key="5">
    <source>
        <dbReference type="ARBA" id="ARBA00023136"/>
    </source>
</evidence>
<organism evidence="8 9">
    <name type="scientific">Candidatus Blackburnbacteria bacterium RIFCSPLOWO2_01_FULL_41_27</name>
    <dbReference type="NCBI Taxonomy" id="1797520"/>
    <lineage>
        <taxon>Bacteria</taxon>
        <taxon>Candidatus Blackburniibacteriota</taxon>
    </lineage>
</organism>
<keyword evidence="2" id="KW-0813">Transport</keyword>
<comment type="subcellular location">
    <subcellularLocation>
        <location evidence="1">Membrane</location>
        <topology evidence="1">Multi-pass membrane protein</topology>
    </subcellularLocation>
</comment>
<evidence type="ECO:0000313" key="8">
    <source>
        <dbReference type="EMBL" id="OGY13186.1"/>
    </source>
</evidence>
<evidence type="ECO:0000256" key="2">
    <source>
        <dbReference type="ARBA" id="ARBA00022448"/>
    </source>
</evidence>
<feature type="transmembrane region" description="Helical" evidence="6">
    <location>
        <begin position="295"/>
        <end position="316"/>
    </location>
</feature>
<feature type="transmembrane region" description="Helical" evidence="6">
    <location>
        <begin position="102"/>
        <end position="121"/>
    </location>
</feature>